<feature type="compositionally biased region" description="Basic residues" evidence="1">
    <location>
        <begin position="599"/>
        <end position="609"/>
    </location>
</feature>
<dbReference type="InterPro" id="IPR049089">
    <property type="entry name" value="TAF1C_C"/>
</dbReference>
<dbReference type="PANTHER" id="PTHR15319">
    <property type="entry name" value="TATA BOX-BINDING PROTEIN ASSOCIATED FACTOR RNA POLYMERASE I SUBUNIT C"/>
    <property type="match status" value="1"/>
</dbReference>
<evidence type="ECO:0000259" key="4">
    <source>
        <dbReference type="Pfam" id="PF20643"/>
    </source>
</evidence>
<accession>A0ABQ7SJ70</accession>
<proteinExistence type="predicted"/>
<dbReference type="Pfam" id="PF20643">
    <property type="entry name" value="TAF1C_C"/>
    <property type="match status" value="1"/>
</dbReference>
<keyword evidence="6" id="KW-1185">Reference proteome</keyword>
<dbReference type="EMBL" id="JAIPUX010005289">
    <property type="protein sequence ID" value="KAH0617282.1"/>
    <property type="molecule type" value="Genomic_DNA"/>
</dbReference>
<feature type="compositionally biased region" description="Low complexity" evidence="1">
    <location>
        <begin position="726"/>
        <end position="750"/>
    </location>
</feature>
<reference evidence="5 6" key="1">
    <citation type="journal article" date="2022" name="Gigascience">
        <title>A chromosome-level genome assembly and annotation of the desert horned lizard, Phrynosoma platyrhinos, provides insight into chromosomal rearrangements among reptiles.</title>
        <authorList>
            <person name="Koochekian N."/>
            <person name="Ascanio A."/>
            <person name="Farleigh K."/>
            <person name="Card D.C."/>
            <person name="Schield D.R."/>
            <person name="Castoe T.A."/>
            <person name="Jezkova T."/>
        </authorList>
    </citation>
    <scope>NUCLEOTIDE SEQUENCE [LARGE SCALE GENOMIC DNA]</scope>
    <source>
        <strain evidence="5">NK-2021</strain>
    </source>
</reference>
<dbReference type="Proteomes" id="UP000826234">
    <property type="component" value="Unassembled WGS sequence"/>
</dbReference>
<evidence type="ECO:0000256" key="1">
    <source>
        <dbReference type="SAM" id="MobiDB-lite"/>
    </source>
</evidence>
<feature type="region of interest" description="Disordered" evidence="1">
    <location>
        <begin position="711"/>
        <end position="760"/>
    </location>
</feature>
<evidence type="ECO:0000313" key="5">
    <source>
        <dbReference type="EMBL" id="KAH0617282.1"/>
    </source>
</evidence>
<name>A0ABQ7SJ70_PHRPL</name>
<feature type="compositionally biased region" description="Basic residues" evidence="1">
    <location>
        <begin position="751"/>
        <end position="760"/>
    </location>
</feature>
<comment type="caution">
    <text evidence="5">The sequence shown here is derived from an EMBL/GenBank/DDBJ whole genome shotgun (WGS) entry which is preliminary data.</text>
</comment>
<evidence type="ECO:0000259" key="3">
    <source>
        <dbReference type="Pfam" id="PF20642"/>
    </source>
</evidence>
<dbReference type="Pfam" id="PF20642">
    <property type="entry name" value="TAF1C_HB"/>
    <property type="match status" value="1"/>
</dbReference>
<feature type="compositionally biased region" description="Low complexity" evidence="1">
    <location>
        <begin position="612"/>
        <end position="636"/>
    </location>
</feature>
<feature type="region of interest" description="Disordered" evidence="1">
    <location>
        <begin position="592"/>
        <end position="697"/>
    </location>
</feature>
<dbReference type="InterPro" id="IPR049087">
    <property type="entry name" value="TAF1C_beta-prop"/>
</dbReference>
<feature type="compositionally biased region" description="Low complexity" evidence="1">
    <location>
        <begin position="448"/>
        <end position="461"/>
    </location>
</feature>
<feature type="compositionally biased region" description="Acidic residues" evidence="1">
    <location>
        <begin position="416"/>
        <end position="433"/>
    </location>
</feature>
<gene>
    <name evidence="5" type="ORF">JD844_015317</name>
</gene>
<evidence type="ECO:0008006" key="7">
    <source>
        <dbReference type="Google" id="ProtNLM"/>
    </source>
</evidence>
<feature type="domain" description="TAF1C beta-propeller" evidence="2">
    <location>
        <begin position="158"/>
        <end position="263"/>
    </location>
</feature>
<dbReference type="Pfam" id="PF20641">
    <property type="entry name" value="TAF1C_beta-prop"/>
    <property type="match status" value="1"/>
</dbReference>
<dbReference type="InterPro" id="IPR038801">
    <property type="entry name" value="TAF1C"/>
</dbReference>
<dbReference type="InterPro" id="IPR049090">
    <property type="entry name" value="TAF1C_HB"/>
</dbReference>
<feature type="region of interest" description="Disordered" evidence="1">
    <location>
        <begin position="538"/>
        <end position="557"/>
    </location>
</feature>
<evidence type="ECO:0000313" key="6">
    <source>
        <dbReference type="Proteomes" id="UP000826234"/>
    </source>
</evidence>
<sequence length="760" mass="83636">MAAASSSSPAFPSALFPGLFVAGPPDPLHARDPPLAAGWGCYGGVRAQEDEETMAQPRFTPRHAKSRLEEWRPATEAPLPLKPPNAGKEPSNAWSLMRMRMRGTSWAKAQGHVCRMTRTLKDLNAQRDARRITYCLAHGMSLGEQQGPPPAFPVDTGASSLHSPHLPGQLSLCTLAGAVYLWDVEARLQLLHRDKETMFFRDLSPWRWSEFTAHPRVLTLADRTGLMGIDQRVPSGSRFELFKVGAEAECQRGERLVLSKYLGQAHPYHHLVATQFSLCLLDERFPLVPLLRWEHMMERPPIYTHLTPARAPQQSHKLLLGAHHSQELLLVQYTGGLSTPCQLWGPPQKLPSIKDCLPHFPLQKPLHHSVLSQRLALPCAGIAAALGQQDQQSQALLVFQLSEAGDLFYQPLVHQEEEEAEEQPGPLDPEDDPNGGSESGELSQNTRPSSSAPSAMAPLGPADANPAVVSYRRWLRAFLEAWEELQPEAQGRPPAPTTVNQRYFFNRRLLREQPANGPLYREARQRLRQAMREKRLVGPWEGNEPKGGAALPLPPPPSQCQVGGDLGERLEASWGGGWGSWWQEKLGMTAAQKRQALRERRRRLKKARGPRSLSGSFTSFSSGQSELSDSSSWWEEGGQGGSLGTEKGPPSTGQGSSLLPPVPPALPSSQGTEAGGSEDPSELLSSQTLQARGIPRERRRTLREYLAIWDPPAQEEAHEGQTLPFSQASSRGSQSQATPFASSSSSQGSRAARKRPRMGF</sequence>
<feature type="region of interest" description="Disordered" evidence="1">
    <location>
        <begin position="415"/>
        <end position="461"/>
    </location>
</feature>
<feature type="domain" description="TAF1C C-terminal" evidence="4">
    <location>
        <begin position="685"/>
        <end position="760"/>
    </location>
</feature>
<dbReference type="PANTHER" id="PTHR15319:SF1">
    <property type="entry name" value="TATA BOX-BINDING PROTEIN-ASSOCIATED FACTOR RNA POLYMERASE I SUBUNIT C"/>
    <property type="match status" value="1"/>
</dbReference>
<organism evidence="5 6">
    <name type="scientific">Phrynosoma platyrhinos</name>
    <name type="common">Desert horned lizard</name>
    <dbReference type="NCBI Taxonomy" id="52577"/>
    <lineage>
        <taxon>Eukaryota</taxon>
        <taxon>Metazoa</taxon>
        <taxon>Chordata</taxon>
        <taxon>Craniata</taxon>
        <taxon>Vertebrata</taxon>
        <taxon>Euteleostomi</taxon>
        <taxon>Lepidosauria</taxon>
        <taxon>Squamata</taxon>
        <taxon>Bifurcata</taxon>
        <taxon>Unidentata</taxon>
        <taxon>Episquamata</taxon>
        <taxon>Toxicofera</taxon>
        <taxon>Iguania</taxon>
        <taxon>Phrynosomatidae</taxon>
        <taxon>Phrynosomatinae</taxon>
        <taxon>Phrynosoma</taxon>
    </lineage>
</organism>
<evidence type="ECO:0000259" key="2">
    <source>
        <dbReference type="Pfam" id="PF20641"/>
    </source>
</evidence>
<protein>
    <recommendedName>
        <fullName evidence="7">TATA box-binding protein-associated factor RNA polymerase I subunit C</fullName>
    </recommendedName>
</protein>
<feature type="domain" description="TAF1C helical bundle" evidence="3">
    <location>
        <begin position="370"/>
        <end position="614"/>
    </location>
</feature>